<evidence type="ECO:0000256" key="5">
    <source>
        <dbReference type="ARBA" id="ARBA00022840"/>
    </source>
</evidence>
<evidence type="ECO:0000256" key="2">
    <source>
        <dbReference type="ARBA" id="ARBA00022679"/>
    </source>
</evidence>
<name>A0A9W6BA59_9CHLO</name>
<dbReference type="SUPFAM" id="SSF56112">
    <property type="entry name" value="Protein kinase-like (PK-like)"/>
    <property type="match status" value="1"/>
</dbReference>
<keyword evidence="2" id="KW-0808">Transferase</keyword>
<evidence type="ECO:0000256" key="1">
    <source>
        <dbReference type="ARBA" id="ARBA00022527"/>
    </source>
</evidence>
<protein>
    <recommendedName>
        <fullName evidence="7">Cyclic nucleotide-binding domain-containing protein</fullName>
    </recommendedName>
</protein>
<dbReference type="GO" id="GO:0005524">
    <property type="term" value="F:ATP binding"/>
    <property type="evidence" value="ECO:0007669"/>
    <property type="project" value="UniProtKB-KW"/>
</dbReference>
<dbReference type="AlphaFoldDB" id="A0A9W6BA59"/>
<dbReference type="Proteomes" id="UP001165080">
    <property type="component" value="Unassembled WGS sequence"/>
</dbReference>
<dbReference type="Gene3D" id="1.10.510.10">
    <property type="entry name" value="Transferase(Phosphotransferase) domain 1"/>
    <property type="match status" value="1"/>
</dbReference>
<evidence type="ECO:0000256" key="6">
    <source>
        <dbReference type="SAM" id="MobiDB-lite"/>
    </source>
</evidence>
<evidence type="ECO:0000313" key="9">
    <source>
        <dbReference type="Proteomes" id="UP001165080"/>
    </source>
</evidence>
<dbReference type="GO" id="GO:0005952">
    <property type="term" value="C:cAMP-dependent protein kinase complex"/>
    <property type="evidence" value="ECO:0007669"/>
    <property type="project" value="TreeGrafter"/>
</dbReference>
<dbReference type="PROSITE" id="PS50042">
    <property type="entry name" value="CNMP_BINDING_3"/>
    <property type="match status" value="1"/>
</dbReference>
<dbReference type="InterPro" id="IPR000595">
    <property type="entry name" value="cNMP-bd_dom"/>
</dbReference>
<keyword evidence="3" id="KW-0547">Nucleotide-binding</keyword>
<evidence type="ECO:0000256" key="4">
    <source>
        <dbReference type="ARBA" id="ARBA00022777"/>
    </source>
</evidence>
<comment type="caution">
    <text evidence="8">The sequence shown here is derived from an EMBL/GenBank/DDBJ whole genome shotgun (WGS) entry which is preliminary data.</text>
</comment>
<keyword evidence="1" id="KW-0723">Serine/threonine-protein kinase</keyword>
<feature type="compositionally biased region" description="Low complexity" evidence="6">
    <location>
        <begin position="246"/>
        <end position="256"/>
    </location>
</feature>
<accession>A0A9W6BA59</accession>
<evidence type="ECO:0000313" key="8">
    <source>
        <dbReference type="EMBL" id="GLC48055.1"/>
    </source>
</evidence>
<keyword evidence="4" id="KW-0418">Kinase</keyword>
<feature type="region of interest" description="Disordered" evidence="6">
    <location>
        <begin position="218"/>
        <end position="256"/>
    </location>
</feature>
<feature type="compositionally biased region" description="Low complexity" evidence="6">
    <location>
        <begin position="224"/>
        <end position="238"/>
    </location>
</feature>
<proteinExistence type="predicted"/>
<dbReference type="PANTHER" id="PTHR24353">
    <property type="entry name" value="CYCLIC NUCLEOTIDE-DEPENDENT PROTEIN KINASE"/>
    <property type="match status" value="1"/>
</dbReference>
<keyword evidence="5" id="KW-0067">ATP-binding</keyword>
<gene>
    <name evidence="8" type="primary">PLESTBF000029</name>
    <name evidence="8" type="ORF">PLESTB_000054000</name>
</gene>
<feature type="domain" description="Cyclic nucleotide-binding" evidence="7">
    <location>
        <begin position="95"/>
        <end position="128"/>
    </location>
</feature>
<organism evidence="8 9">
    <name type="scientific">Pleodorina starrii</name>
    <dbReference type="NCBI Taxonomy" id="330485"/>
    <lineage>
        <taxon>Eukaryota</taxon>
        <taxon>Viridiplantae</taxon>
        <taxon>Chlorophyta</taxon>
        <taxon>core chlorophytes</taxon>
        <taxon>Chlorophyceae</taxon>
        <taxon>CS clade</taxon>
        <taxon>Chlamydomonadales</taxon>
        <taxon>Volvocaceae</taxon>
        <taxon>Pleodorina</taxon>
    </lineage>
</organism>
<sequence>MQCFVKTAVLLSGDDGKFCSLRCRPIPFLSSHNHRHTTVSCRILGEEPTDGSGMILPGGQQRGGRCPWPGGPWPGRWVPAQRGTGGGTGPQEGALDAATLSGLAAVLRSATFYSSEDVIRQGDIGDRFQKMPLPEDAGSAAAGHYARGGGVPTSGRQLIVMNKGYNGAADWWALGVLVFELCNGLPPFMGDDRLVMFRKICNREVKHLSERLLDPNPLFRADAGRTTDSPDSTGTSSRAGGGGYDYGRVGVAQPPR</sequence>
<evidence type="ECO:0000259" key="7">
    <source>
        <dbReference type="PROSITE" id="PS50042"/>
    </source>
</evidence>
<dbReference type="InterPro" id="IPR011009">
    <property type="entry name" value="Kinase-like_dom_sf"/>
</dbReference>
<evidence type="ECO:0000256" key="3">
    <source>
        <dbReference type="ARBA" id="ARBA00022741"/>
    </source>
</evidence>
<dbReference type="GO" id="GO:0004691">
    <property type="term" value="F:cAMP-dependent protein kinase activity"/>
    <property type="evidence" value="ECO:0007669"/>
    <property type="project" value="TreeGrafter"/>
</dbReference>
<dbReference type="EMBL" id="BRXU01000001">
    <property type="protein sequence ID" value="GLC48055.1"/>
    <property type="molecule type" value="Genomic_DNA"/>
</dbReference>
<dbReference type="PANTHER" id="PTHR24353:SF37">
    <property type="entry name" value="CAMP-DEPENDENT PROTEIN KINASE CATALYTIC SUBUNIT PRKX"/>
    <property type="match status" value="1"/>
</dbReference>
<reference evidence="8 9" key="1">
    <citation type="journal article" date="2023" name="Commun. Biol.">
        <title>Reorganization of the ancestral sex-determining regions during the evolution of trioecy in Pleodorina starrii.</title>
        <authorList>
            <person name="Takahashi K."/>
            <person name="Suzuki S."/>
            <person name="Kawai-Toyooka H."/>
            <person name="Yamamoto K."/>
            <person name="Hamaji T."/>
            <person name="Ootsuki R."/>
            <person name="Yamaguchi H."/>
            <person name="Kawachi M."/>
            <person name="Higashiyama T."/>
            <person name="Nozaki H."/>
        </authorList>
    </citation>
    <scope>NUCLEOTIDE SEQUENCE [LARGE SCALE GENOMIC DNA]</scope>
    <source>
        <strain evidence="8 9">NIES-4479</strain>
    </source>
</reference>
<keyword evidence="9" id="KW-1185">Reference proteome</keyword>